<feature type="region of interest" description="Disordered" evidence="1">
    <location>
        <begin position="48"/>
        <end position="123"/>
    </location>
</feature>
<dbReference type="HOGENOM" id="CLU_798767_0_0_12"/>
<evidence type="ECO:0000256" key="1">
    <source>
        <dbReference type="SAM" id="MobiDB-lite"/>
    </source>
</evidence>
<keyword evidence="2" id="KW-0472">Membrane</keyword>
<reference evidence="3 4" key="1">
    <citation type="submission" date="2011-10" db="EMBL/GenBank/DDBJ databases">
        <title>The Improved High-Quality Draft genome of Leptonema illini DSM 21528.</title>
        <authorList>
            <consortium name="US DOE Joint Genome Institute (JGI-PGF)"/>
            <person name="Lucas S."/>
            <person name="Copeland A."/>
            <person name="Lapidus A."/>
            <person name="Glavina del Rio T."/>
            <person name="Dalin E."/>
            <person name="Tice H."/>
            <person name="Bruce D."/>
            <person name="Goodwin L."/>
            <person name="Pitluck S."/>
            <person name="Peters L."/>
            <person name="Mikhailova N."/>
            <person name="Held B."/>
            <person name="Kyrpides N."/>
            <person name="Mavromatis K."/>
            <person name="Ivanova N."/>
            <person name="Markowitz V."/>
            <person name="Cheng J.-F."/>
            <person name="Hugenholtz P."/>
            <person name="Woyke T."/>
            <person name="Wu D."/>
            <person name="Gronow S."/>
            <person name="Wellnitz S."/>
            <person name="Brambilla E.-M."/>
            <person name="Klenk H.-P."/>
            <person name="Eisen J.A."/>
        </authorList>
    </citation>
    <scope>NUCLEOTIDE SEQUENCE [LARGE SCALE GENOMIC DNA]</scope>
    <source>
        <strain evidence="3 4">DSM 21528</strain>
    </source>
</reference>
<name>H2CA83_9LEPT</name>
<evidence type="ECO:0000313" key="3">
    <source>
        <dbReference type="EMBL" id="EHQ06241.1"/>
    </source>
</evidence>
<evidence type="ECO:0000313" key="4">
    <source>
        <dbReference type="Proteomes" id="UP000005737"/>
    </source>
</evidence>
<organism evidence="3 4">
    <name type="scientific">Leptonema illini DSM 21528</name>
    <dbReference type="NCBI Taxonomy" id="929563"/>
    <lineage>
        <taxon>Bacteria</taxon>
        <taxon>Pseudomonadati</taxon>
        <taxon>Spirochaetota</taxon>
        <taxon>Spirochaetia</taxon>
        <taxon>Leptospirales</taxon>
        <taxon>Leptospiraceae</taxon>
        <taxon>Leptonema</taxon>
    </lineage>
</organism>
<gene>
    <name evidence="3" type="ORF">Lepil_1554</name>
</gene>
<keyword evidence="2" id="KW-0812">Transmembrane</keyword>
<dbReference type="PROSITE" id="PS51257">
    <property type="entry name" value="PROKAR_LIPOPROTEIN"/>
    <property type="match status" value="1"/>
</dbReference>
<dbReference type="AlphaFoldDB" id="H2CA83"/>
<dbReference type="RefSeq" id="WP_002771599.1">
    <property type="nucleotide sequence ID" value="NZ_JH597773.1"/>
</dbReference>
<feature type="compositionally biased region" description="Low complexity" evidence="1">
    <location>
        <begin position="62"/>
        <end position="122"/>
    </location>
</feature>
<keyword evidence="2" id="KW-1133">Transmembrane helix</keyword>
<sequence length="347" mass="37588">MRLRILVLLLIAFAAVSCGKKKKGAFFLLPSLETPALNNTVETPVEEVAPTPDNFQHPVVVDPATDTGDNTADNGTGTGDNTADNGTGSGDSTADNGTGTGDNTADNGTSSGDSSGLEGSESNPDVAVINVSESEFKTDGLAMNDCIKNLPIPDPGKSGMVKYDDFTKNLCEINGVWYVVIPWDFKDGNFKMHIEKKIPKAKYLLSAMFGTYDVDGYRDLMYPQRRATAPYSPVYNVDYTSQNWLVTSQDVFLIDIPTNQWINFDKNYALLRIFVDDQEVTTEDSRSALHMKSSSLVYDIPPPPSTMAAYLLQTGSGKPVAQTVTLTVLAVGVAGLIAYLARKRREV</sequence>
<dbReference type="STRING" id="183.GCA_002009735_02752"/>
<evidence type="ECO:0008006" key="5">
    <source>
        <dbReference type="Google" id="ProtNLM"/>
    </source>
</evidence>
<evidence type="ECO:0000256" key="2">
    <source>
        <dbReference type="SAM" id="Phobius"/>
    </source>
</evidence>
<dbReference type="EMBL" id="JH597773">
    <property type="protein sequence ID" value="EHQ06241.1"/>
    <property type="molecule type" value="Genomic_DNA"/>
</dbReference>
<accession>H2CA83</accession>
<keyword evidence="4" id="KW-1185">Reference proteome</keyword>
<dbReference type="Proteomes" id="UP000005737">
    <property type="component" value="Unassembled WGS sequence"/>
</dbReference>
<proteinExistence type="predicted"/>
<feature type="transmembrane region" description="Helical" evidence="2">
    <location>
        <begin position="320"/>
        <end position="341"/>
    </location>
</feature>
<protein>
    <recommendedName>
        <fullName evidence="5">Lipoprotein</fullName>
    </recommendedName>
</protein>